<feature type="transmembrane region" description="Helical" evidence="9">
    <location>
        <begin position="57"/>
        <end position="78"/>
    </location>
</feature>
<feature type="transmembrane region" description="Helical" evidence="9">
    <location>
        <begin position="145"/>
        <end position="166"/>
    </location>
</feature>
<keyword evidence="3 9" id="KW-0812">Transmembrane</keyword>
<feature type="transmembrane region" description="Helical" evidence="9">
    <location>
        <begin position="408"/>
        <end position="425"/>
    </location>
</feature>
<dbReference type="PANTHER" id="PTHR23294:SF0">
    <property type="entry name" value="UNC93-LIKE PROTEIN MFSD11"/>
    <property type="match status" value="1"/>
</dbReference>
<dbReference type="InterPro" id="IPR051617">
    <property type="entry name" value="UNC-93-like_regulator"/>
</dbReference>
<evidence type="ECO:0000256" key="5">
    <source>
        <dbReference type="ARBA" id="ARBA00023136"/>
    </source>
</evidence>
<dbReference type="InterPro" id="IPR010291">
    <property type="entry name" value="Ion_channel_UNC-93"/>
</dbReference>
<dbReference type="EMBL" id="OU963866">
    <property type="protein sequence ID" value="CAH0389884.1"/>
    <property type="molecule type" value="Genomic_DNA"/>
</dbReference>
<organism evidence="10 11">
    <name type="scientific">Bemisia tabaci</name>
    <name type="common">Sweetpotato whitefly</name>
    <name type="synonym">Aleurodes tabaci</name>
    <dbReference type="NCBI Taxonomy" id="7038"/>
    <lineage>
        <taxon>Eukaryota</taxon>
        <taxon>Metazoa</taxon>
        <taxon>Ecdysozoa</taxon>
        <taxon>Arthropoda</taxon>
        <taxon>Hexapoda</taxon>
        <taxon>Insecta</taxon>
        <taxon>Pterygota</taxon>
        <taxon>Neoptera</taxon>
        <taxon>Paraneoptera</taxon>
        <taxon>Hemiptera</taxon>
        <taxon>Sternorrhyncha</taxon>
        <taxon>Aleyrodoidea</taxon>
        <taxon>Aleyrodidae</taxon>
        <taxon>Aleyrodinae</taxon>
        <taxon>Bemisia</taxon>
    </lineage>
</organism>
<evidence type="ECO:0000256" key="2">
    <source>
        <dbReference type="ARBA" id="ARBA00009172"/>
    </source>
</evidence>
<evidence type="ECO:0000313" key="11">
    <source>
        <dbReference type="Proteomes" id="UP001152759"/>
    </source>
</evidence>
<keyword evidence="5 9" id="KW-0472">Membrane</keyword>
<dbReference type="PANTHER" id="PTHR23294">
    <property type="entry name" value="ET TRANSLATION PRODUCT-RELATED"/>
    <property type="match status" value="1"/>
</dbReference>
<evidence type="ECO:0000256" key="3">
    <source>
        <dbReference type="ARBA" id="ARBA00022692"/>
    </source>
</evidence>
<proteinExistence type="inferred from homology"/>
<dbReference type="GO" id="GO:0016020">
    <property type="term" value="C:membrane"/>
    <property type="evidence" value="ECO:0007669"/>
    <property type="project" value="UniProtKB-SubCell"/>
</dbReference>
<evidence type="ECO:0000256" key="1">
    <source>
        <dbReference type="ARBA" id="ARBA00004141"/>
    </source>
</evidence>
<feature type="transmembrane region" description="Helical" evidence="9">
    <location>
        <begin position="234"/>
        <end position="255"/>
    </location>
</feature>
<feature type="transmembrane region" description="Helical" evidence="9">
    <location>
        <begin position="382"/>
        <end position="402"/>
    </location>
</feature>
<keyword evidence="4 9" id="KW-1133">Transmembrane helix</keyword>
<dbReference type="InterPro" id="IPR036259">
    <property type="entry name" value="MFS_trans_sf"/>
</dbReference>
<accession>A0A9P0AF48</accession>
<dbReference type="Pfam" id="PF05978">
    <property type="entry name" value="UNC-93"/>
    <property type="match status" value="1"/>
</dbReference>
<keyword evidence="6" id="KW-0325">Glycoprotein</keyword>
<dbReference type="KEGG" id="btab:109034551"/>
<feature type="transmembrane region" description="Helical" evidence="9">
    <location>
        <begin position="178"/>
        <end position="198"/>
    </location>
</feature>
<evidence type="ECO:0000256" key="4">
    <source>
        <dbReference type="ARBA" id="ARBA00022989"/>
    </source>
</evidence>
<feature type="transmembrane region" description="Helical" evidence="9">
    <location>
        <begin position="275"/>
        <end position="293"/>
    </location>
</feature>
<name>A0A9P0AF48_BEMTA</name>
<evidence type="ECO:0000256" key="6">
    <source>
        <dbReference type="ARBA" id="ARBA00023180"/>
    </source>
</evidence>
<comment type="subcellular location">
    <subcellularLocation>
        <location evidence="1">Membrane</location>
        <topology evidence="1">Multi-pass membrane protein</topology>
    </subcellularLocation>
</comment>
<reference evidence="10" key="1">
    <citation type="submission" date="2021-12" db="EMBL/GenBank/DDBJ databases">
        <authorList>
            <person name="King R."/>
        </authorList>
    </citation>
    <scope>NUCLEOTIDE SEQUENCE</scope>
</reference>
<dbReference type="SUPFAM" id="SSF103473">
    <property type="entry name" value="MFS general substrate transporter"/>
    <property type="match status" value="1"/>
</dbReference>
<evidence type="ECO:0000256" key="7">
    <source>
        <dbReference type="ARBA" id="ARBA00040302"/>
    </source>
</evidence>
<feature type="transmembrane region" description="Helical" evidence="9">
    <location>
        <begin position="346"/>
        <end position="370"/>
    </location>
</feature>
<evidence type="ECO:0000256" key="9">
    <source>
        <dbReference type="SAM" id="Phobius"/>
    </source>
</evidence>
<evidence type="ECO:0000256" key="8">
    <source>
        <dbReference type="ARBA" id="ARBA00041910"/>
    </source>
</evidence>
<protein>
    <recommendedName>
        <fullName evidence="7">UNC93-like protein MFSD11</fullName>
    </recommendedName>
    <alternativeName>
        <fullName evidence="8">Major facilitator superfamily domain-containing protein 11</fullName>
    </alternativeName>
</protein>
<keyword evidence="11" id="KW-1185">Reference proteome</keyword>
<feature type="transmembrane region" description="Helical" evidence="9">
    <location>
        <begin position="17"/>
        <end position="37"/>
    </location>
</feature>
<sequence length="458" mass="50701">MAFHCPFITWDKNLANIVYLGLCFFVAMASNSTIVNLQKILTTSIYDENEVFAGDGYVGLAINYVFLAASIWLTPIVMTYIGIKNALIIGAIGDFIYGLSFYLESAAAFYVICALTGISHSLLWTGQGAYLIENSSSKTINRDSLIFYFLYHIATPVGNSLAFLQLNGITTIHSETRMSILNCLNSIGALSVIMFLFLPPVTKFEKSKREQLLETNKGVDALFKAWKVFTNKDMVILVLVFIYTGFQVAFSETIYNSSVGFTLSLEQEAKELVPLAAVYSGVGTILGVFPQVFFKFRPCRWEKSINMLIGTVCQDISYILSLLNLPDQSAFGDNLDMGFYLNSVPVAMMSSALLSVGNICIHTYIASLLYEMYHEESEAVSAVSCFVEFAASAACFFYSTMIGLHSQLVLLMGFSILGLIAFLRVDTKVTNQQIKQEKIAKIKDLQLDIGINRTASNQ</sequence>
<gene>
    <name evidence="10" type="ORF">BEMITA_LOCUS8662</name>
</gene>
<dbReference type="Proteomes" id="UP001152759">
    <property type="component" value="Chromosome 5"/>
</dbReference>
<dbReference type="Gene3D" id="1.20.1250.20">
    <property type="entry name" value="MFS general substrate transporter like domains"/>
    <property type="match status" value="1"/>
</dbReference>
<dbReference type="AlphaFoldDB" id="A0A9P0AF48"/>
<comment type="similarity">
    <text evidence="2">Belongs to the unc-93 family.</text>
</comment>
<evidence type="ECO:0000313" key="10">
    <source>
        <dbReference type="EMBL" id="CAH0389884.1"/>
    </source>
</evidence>